<feature type="compositionally biased region" description="Polar residues" evidence="1">
    <location>
        <begin position="87"/>
        <end position="100"/>
    </location>
</feature>
<dbReference type="Proteomes" id="UP000631114">
    <property type="component" value="Unassembled WGS sequence"/>
</dbReference>
<organism evidence="2 3">
    <name type="scientific">Coptis chinensis</name>
    <dbReference type="NCBI Taxonomy" id="261450"/>
    <lineage>
        <taxon>Eukaryota</taxon>
        <taxon>Viridiplantae</taxon>
        <taxon>Streptophyta</taxon>
        <taxon>Embryophyta</taxon>
        <taxon>Tracheophyta</taxon>
        <taxon>Spermatophyta</taxon>
        <taxon>Magnoliopsida</taxon>
        <taxon>Ranunculales</taxon>
        <taxon>Ranunculaceae</taxon>
        <taxon>Coptidoideae</taxon>
        <taxon>Coptis</taxon>
    </lineage>
</organism>
<sequence>MKISNRLMLIFEASEHVIDLINQGNYGVIHQQKSIPIFQTAMGKLVEELKSSMMKALSVLNGNDDHVAHTGPEPRECLPCRKPFDSSPGNTQTQGLRDSEGYATQTASVPGVNFVIMNEDVLLEEAHSHQLHPISYCKDLVEVLGEILEHDDTDSDRTKGQKLDTGFSGTTMQWENTFGSRFAAVQLHLLLLIEANIFRPQITRPAAVLPSVAKKQTSFVLGVV</sequence>
<dbReference type="PANTHER" id="PTHR34365">
    <property type="entry name" value="ENOLASE (DUF1399)"/>
    <property type="match status" value="1"/>
</dbReference>
<evidence type="ECO:0000256" key="1">
    <source>
        <dbReference type="SAM" id="MobiDB-lite"/>
    </source>
</evidence>
<proteinExistence type="predicted"/>
<keyword evidence="3" id="KW-1185">Reference proteome</keyword>
<accession>A0A835IXW2</accession>
<evidence type="ECO:0000313" key="2">
    <source>
        <dbReference type="EMBL" id="KAF9623563.1"/>
    </source>
</evidence>
<name>A0A835IXW2_9MAGN</name>
<evidence type="ECO:0000313" key="3">
    <source>
        <dbReference type="Proteomes" id="UP000631114"/>
    </source>
</evidence>
<comment type="caution">
    <text evidence="2">The sequence shown here is derived from an EMBL/GenBank/DDBJ whole genome shotgun (WGS) entry which is preliminary data.</text>
</comment>
<dbReference type="EMBL" id="JADFTS010000001">
    <property type="protein sequence ID" value="KAF9623563.1"/>
    <property type="molecule type" value="Genomic_DNA"/>
</dbReference>
<feature type="region of interest" description="Disordered" evidence="1">
    <location>
        <begin position="79"/>
        <end position="100"/>
    </location>
</feature>
<dbReference type="OrthoDB" id="1736958at2759"/>
<dbReference type="AlphaFoldDB" id="A0A835IXW2"/>
<gene>
    <name evidence="2" type="ORF">IFM89_003353</name>
</gene>
<dbReference type="PANTHER" id="PTHR34365:SF7">
    <property type="entry name" value="GLYCINE-RICH DOMAIN-CONTAINING PROTEIN 1"/>
    <property type="match status" value="1"/>
</dbReference>
<dbReference type="InterPro" id="IPR009836">
    <property type="entry name" value="GRDP-like"/>
</dbReference>
<protein>
    <submittedName>
        <fullName evidence="2">Uncharacterized protein</fullName>
    </submittedName>
</protein>
<reference evidence="2 3" key="1">
    <citation type="submission" date="2020-10" db="EMBL/GenBank/DDBJ databases">
        <title>The Coptis chinensis genome and diversification of protoberbering-type alkaloids.</title>
        <authorList>
            <person name="Wang B."/>
            <person name="Shu S."/>
            <person name="Song C."/>
            <person name="Liu Y."/>
        </authorList>
    </citation>
    <scope>NUCLEOTIDE SEQUENCE [LARGE SCALE GENOMIC DNA]</scope>
    <source>
        <strain evidence="2">HL-2020</strain>
        <tissue evidence="2">Leaf</tissue>
    </source>
</reference>